<protein>
    <recommendedName>
        <fullName evidence="3">Acyl carrier protein</fullName>
    </recommendedName>
</protein>
<dbReference type="RefSeq" id="WP_162441431.1">
    <property type="nucleotide sequence ID" value="NZ_CP048222.1"/>
</dbReference>
<sequence>MGSQIEEKVKQIIGEKLLSNDHKIEDLSKDYADILILKETLDMEFGLRFEPSLLFESKTVGDVVNLISNLVEKNKTD</sequence>
<keyword evidence="2" id="KW-1185">Reference proteome</keyword>
<reference evidence="1 2" key="1">
    <citation type="submission" date="2020-01" db="EMBL/GenBank/DDBJ databases">
        <authorList>
            <person name="Kim M.K."/>
        </authorList>
    </citation>
    <scope>NUCLEOTIDE SEQUENCE [LARGE SCALE GENOMIC DNA]</scope>
    <source>
        <strain evidence="1 2">172606-1</strain>
    </source>
</reference>
<proteinExistence type="predicted"/>
<dbReference type="Gene3D" id="1.10.1200.10">
    <property type="entry name" value="ACP-like"/>
    <property type="match status" value="1"/>
</dbReference>
<evidence type="ECO:0000313" key="1">
    <source>
        <dbReference type="EMBL" id="QHT65344.1"/>
    </source>
</evidence>
<dbReference type="EMBL" id="CP048222">
    <property type="protein sequence ID" value="QHT65344.1"/>
    <property type="molecule type" value="Genomic_DNA"/>
</dbReference>
<dbReference type="InterPro" id="IPR036736">
    <property type="entry name" value="ACP-like_sf"/>
</dbReference>
<evidence type="ECO:0008006" key="3">
    <source>
        <dbReference type="Google" id="ProtNLM"/>
    </source>
</evidence>
<dbReference type="Proteomes" id="UP000480178">
    <property type="component" value="Chromosome"/>
</dbReference>
<dbReference type="SUPFAM" id="SSF47336">
    <property type="entry name" value="ACP-like"/>
    <property type="match status" value="1"/>
</dbReference>
<dbReference type="AlphaFoldDB" id="A0A6C0GBX3"/>
<dbReference type="KEGG" id="rhoz:GXP67_00970"/>
<name>A0A6C0GBX3_9BACT</name>
<organism evidence="1 2">
    <name type="scientific">Rhodocytophaga rosea</name>
    <dbReference type="NCBI Taxonomy" id="2704465"/>
    <lineage>
        <taxon>Bacteria</taxon>
        <taxon>Pseudomonadati</taxon>
        <taxon>Bacteroidota</taxon>
        <taxon>Cytophagia</taxon>
        <taxon>Cytophagales</taxon>
        <taxon>Rhodocytophagaceae</taxon>
        <taxon>Rhodocytophaga</taxon>
    </lineage>
</organism>
<gene>
    <name evidence="1" type="ORF">GXP67_00970</name>
</gene>
<evidence type="ECO:0000313" key="2">
    <source>
        <dbReference type="Proteomes" id="UP000480178"/>
    </source>
</evidence>
<accession>A0A6C0GBX3</accession>